<feature type="domain" description="PPM-type phosphatase" evidence="1">
    <location>
        <begin position="133"/>
        <end position="325"/>
    </location>
</feature>
<accession>A0A7X5UN18</accession>
<dbReference type="EMBL" id="JAAOYM010000001">
    <property type="protein sequence ID" value="NIJ10664.1"/>
    <property type="molecule type" value="Genomic_DNA"/>
</dbReference>
<comment type="caution">
    <text evidence="2">The sequence shown here is derived from an EMBL/GenBank/DDBJ whole genome shotgun (WGS) entry which is preliminary data.</text>
</comment>
<dbReference type="InterPro" id="IPR039248">
    <property type="entry name" value="Ptase_RsbX"/>
</dbReference>
<dbReference type="InterPro" id="IPR036890">
    <property type="entry name" value="HATPase_C_sf"/>
</dbReference>
<dbReference type="PANTHER" id="PTHR35801:SF1">
    <property type="entry name" value="PHOSPHOSERINE PHOSPHATASE RSBX"/>
    <property type="match status" value="1"/>
</dbReference>
<protein>
    <submittedName>
        <fullName evidence="2">Anti-sigma regulatory factor (Ser/Thr protein kinase)</fullName>
    </submittedName>
</protein>
<evidence type="ECO:0000313" key="3">
    <source>
        <dbReference type="Proteomes" id="UP000545493"/>
    </source>
</evidence>
<dbReference type="SUPFAM" id="SSF55874">
    <property type="entry name" value="ATPase domain of HSP90 chaperone/DNA topoisomerase II/histidine kinase"/>
    <property type="match status" value="1"/>
</dbReference>
<gene>
    <name evidence="2" type="ORF">FHU38_001008</name>
</gene>
<proteinExistence type="predicted"/>
<dbReference type="Gene3D" id="3.60.40.10">
    <property type="entry name" value="PPM-type phosphatase domain"/>
    <property type="match status" value="1"/>
</dbReference>
<name>A0A7X5UN18_9PSEU</name>
<dbReference type="Gene3D" id="3.30.565.10">
    <property type="entry name" value="Histidine kinase-like ATPase, C-terminal domain"/>
    <property type="match status" value="1"/>
</dbReference>
<dbReference type="InterPro" id="IPR036457">
    <property type="entry name" value="PPM-type-like_dom_sf"/>
</dbReference>
<dbReference type="InterPro" id="IPR003594">
    <property type="entry name" value="HATPase_dom"/>
</dbReference>
<sequence>MALPVREPVHVRQARQQTGVLAREAGLAEREVERVAVAATELAGNLVKYAVDGLLVAVGRLGAFDLIATDRGPGLRHVEDSMRDGYSTSGTLGIGLGGVRRMADEFDILSRYGEGTVVLARWLVGPRPRLGVRPGVAMFTALGETVCGDSWVVAERDGITTIAVSDGLGHGPEAAIASAAATAHVTADPTTSPSELIAAMDADGTARRGATVAVAQFHPARSSMLFCGVGNTTVRLFSPQGDHETLVSVPGIVGRRQRRGKRVQPLTRPWSEGSWLIMHTDGVSERWGDAELAGAFDRDPATVAGWLLGRHVRRRDDACVLVAAGGAGP</sequence>
<organism evidence="2 3">
    <name type="scientific">Saccharomonospora amisosensis</name>
    <dbReference type="NCBI Taxonomy" id="1128677"/>
    <lineage>
        <taxon>Bacteria</taxon>
        <taxon>Bacillati</taxon>
        <taxon>Actinomycetota</taxon>
        <taxon>Actinomycetes</taxon>
        <taxon>Pseudonocardiales</taxon>
        <taxon>Pseudonocardiaceae</taxon>
        <taxon>Saccharomonospora</taxon>
    </lineage>
</organism>
<reference evidence="2 3" key="1">
    <citation type="submission" date="2020-03" db="EMBL/GenBank/DDBJ databases">
        <title>Sequencing the genomes of 1000 actinobacteria strains.</title>
        <authorList>
            <person name="Klenk H.-P."/>
        </authorList>
    </citation>
    <scope>NUCLEOTIDE SEQUENCE [LARGE SCALE GENOMIC DNA]</scope>
    <source>
        <strain evidence="2 3">DSM 45685</strain>
    </source>
</reference>
<dbReference type="SUPFAM" id="SSF81606">
    <property type="entry name" value="PP2C-like"/>
    <property type="match status" value="1"/>
</dbReference>
<dbReference type="InterPro" id="IPR001932">
    <property type="entry name" value="PPM-type_phosphatase-like_dom"/>
</dbReference>
<dbReference type="AlphaFoldDB" id="A0A7X5UN18"/>
<dbReference type="SMART" id="SM00331">
    <property type="entry name" value="PP2C_SIG"/>
    <property type="match status" value="1"/>
</dbReference>
<evidence type="ECO:0000259" key="1">
    <source>
        <dbReference type="SMART" id="SM00331"/>
    </source>
</evidence>
<dbReference type="Pfam" id="PF13581">
    <property type="entry name" value="HATPase_c_2"/>
    <property type="match status" value="1"/>
</dbReference>
<keyword evidence="3" id="KW-1185">Reference proteome</keyword>
<dbReference type="PANTHER" id="PTHR35801">
    <property type="entry name" value="PHOSPHOSERINE PHOSPHATASE RSBX"/>
    <property type="match status" value="1"/>
</dbReference>
<evidence type="ECO:0000313" key="2">
    <source>
        <dbReference type="EMBL" id="NIJ10664.1"/>
    </source>
</evidence>
<dbReference type="Proteomes" id="UP000545493">
    <property type="component" value="Unassembled WGS sequence"/>
</dbReference>
<dbReference type="Pfam" id="PF07228">
    <property type="entry name" value="SpoIIE"/>
    <property type="match status" value="1"/>
</dbReference>